<keyword evidence="3 4" id="KW-0472">Membrane</keyword>
<feature type="transmembrane region" description="Helical" evidence="4">
    <location>
        <begin position="359"/>
        <end position="380"/>
    </location>
</feature>
<feature type="transmembrane region" description="Helical" evidence="4">
    <location>
        <begin position="117"/>
        <end position="139"/>
    </location>
</feature>
<proteinExistence type="predicted"/>
<evidence type="ECO:0000313" key="6">
    <source>
        <dbReference type="EMBL" id="GAA0627306.1"/>
    </source>
</evidence>
<sequence length="411" mass="43119">MKAVQDFEGGPATPVSAGFIASLTLAYVGAFIAFVPLLSLLVPLQAQALSPADKVGLLSLVTLWGAVVASGANMVVGWASDRTRHRLGRRRPWIFAGLAGVLLAYALIALAASPVLLLAGVMLFQLTFNMMFAPLTAVLADRVPDRQKGRVAAFLGLGAPMGAASGVLITAPLFAGAAERMTVLGLLVVACLTPFLLTCREPPAAAVRERRPWALPRLSADFGFAWISRFCLQIAASIVNAYMLFYLADHAGYADQFPGSTVESGLARLIALSTVLVVVSGFLGGLASDRFNQRKGFILLAAGLMAAGLAVFALWPTWPGPLVGYSLYGVGFGLYTTVDAALVAQVLPSRRDTARDLGIMNLTNTLPAVLAPLLALVALGPDRQDWPQLMGVVAVTALLGGLAVLGVRRVR</sequence>
<feature type="transmembrane region" description="Helical" evidence="4">
    <location>
        <begin position="92"/>
        <end position="111"/>
    </location>
</feature>
<evidence type="ECO:0000256" key="4">
    <source>
        <dbReference type="SAM" id="Phobius"/>
    </source>
</evidence>
<keyword evidence="2 4" id="KW-1133">Transmembrane helix</keyword>
<dbReference type="Pfam" id="PF07690">
    <property type="entry name" value="MFS_1"/>
    <property type="match status" value="1"/>
</dbReference>
<comment type="caution">
    <text evidence="6">The sequence shown here is derived from an EMBL/GenBank/DDBJ whole genome shotgun (WGS) entry which is preliminary data.</text>
</comment>
<feature type="transmembrane region" description="Helical" evidence="4">
    <location>
        <begin position="297"/>
        <end position="315"/>
    </location>
</feature>
<feature type="transmembrane region" description="Helical" evidence="4">
    <location>
        <begin position="55"/>
        <end position="80"/>
    </location>
</feature>
<dbReference type="Proteomes" id="UP001501352">
    <property type="component" value="Unassembled WGS sequence"/>
</dbReference>
<dbReference type="EMBL" id="BAAAGA010000006">
    <property type="protein sequence ID" value="GAA0627306.1"/>
    <property type="molecule type" value="Genomic_DNA"/>
</dbReference>
<feature type="transmembrane region" description="Helical" evidence="4">
    <location>
        <begin position="220"/>
        <end position="245"/>
    </location>
</feature>
<protein>
    <submittedName>
        <fullName evidence="6">MFS transporter</fullName>
    </submittedName>
</protein>
<feature type="transmembrane region" description="Helical" evidence="4">
    <location>
        <begin position="386"/>
        <end position="407"/>
    </location>
</feature>
<dbReference type="PANTHER" id="PTHR23528">
    <property type="match status" value="1"/>
</dbReference>
<organism evidence="6 7">
    <name type="scientific">Brevundimonas kwangchunensis</name>
    <dbReference type="NCBI Taxonomy" id="322163"/>
    <lineage>
        <taxon>Bacteria</taxon>
        <taxon>Pseudomonadati</taxon>
        <taxon>Pseudomonadota</taxon>
        <taxon>Alphaproteobacteria</taxon>
        <taxon>Caulobacterales</taxon>
        <taxon>Caulobacteraceae</taxon>
        <taxon>Brevundimonas</taxon>
    </lineage>
</organism>
<dbReference type="SUPFAM" id="SSF103473">
    <property type="entry name" value="MFS general substrate transporter"/>
    <property type="match status" value="1"/>
</dbReference>
<feature type="transmembrane region" description="Helical" evidence="4">
    <location>
        <begin position="327"/>
        <end position="347"/>
    </location>
</feature>
<accession>A0ABP3S6B4</accession>
<dbReference type="CDD" id="cd06174">
    <property type="entry name" value="MFS"/>
    <property type="match status" value="1"/>
</dbReference>
<dbReference type="PANTHER" id="PTHR23528:SF1">
    <property type="entry name" value="MAJOR FACILITATOR SUPERFAMILY (MFS) PROFILE DOMAIN-CONTAINING PROTEIN"/>
    <property type="match status" value="1"/>
</dbReference>
<keyword evidence="7" id="KW-1185">Reference proteome</keyword>
<dbReference type="InterPro" id="IPR020846">
    <property type="entry name" value="MFS_dom"/>
</dbReference>
<evidence type="ECO:0000313" key="7">
    <source>
        <dbReference type="Proteomes" id="UP001501352"/>
    </source>
</evidence>
<evidence type="ECO:0000256" key="2">
    <source>
        <dbReference type="ARBA" id="ARBA00022989"/>
    </source>
</evidence>
<keyword evidence="1 4" id="KW-0812">Transmembrane</keyword>
<reference evidence="7" key="1">
    <citation type="journal article" date="2019" name="Int. J. Syst. Evol. Microbiol.">
        <title>The Global Catalogue of Microorganisms (GCM) 10K type strain sequencing project: providing services to taxonomists for standard genome sequencing and annotation.</title>
        <authorList>
            <consortium name="The Broad Institute Genomics Platform"/>
            <consortium name="The Broad Institute Genome Sequencing Center for Infectious Disease"/>
            <person name="Wu L."/>
            <person name="Ma J."/>
        </authorList>
    </citation>
    <scope>NUCLEOTIDE SEQUENCE [LARGE SCALE GENOMIC DNA]</scope>
    <source>
        <strain evidence="7">JCM 12928</strain>
    </source>
</reference>
<evidence type="ECO:0000256" key="3">
    <source>
        <dbReference type="ARBA" id="ARBA00023136"/>
    </source>
</evidence>
<dbReference type="InterPro" id="IPR011701">
    <property type="entry name" value="MFS"/>
</dbReference>
<evidence type="ECO:0000256" key="1">
    <source>
        <dbReference type="ARBA" id="ARBA00022692"/>
    </source>
</evidence>
<feature type="domain" description="Major facilitator superfamily (MFS) profile" evidence="5">
    <location>
        <begin position="221"/>
        <end position="411"/>
    </location>
</feature>
<dbReference type="RefSeq" id="WP_343794347.1">
    <property type="nucleotide sequence ID" value="NZ_BAAAGA010000006.1"/>
</dbReference>
<feature type="transmembrane region" description="Helical" evidence="4">
    <location>
        <begin position="151"/>
        <end position="175"/>
    </location>
</feature>
<name>A0ABP3S6B4_9CAUL</name>
<dbReference type="Gene3D" id="1.20.1250.20">
    <property type="entry name" value="MFS general substrate transporter like domains"/>
    <property type="match status" value="2"/>
</dbReference>
<gene>
    <name evidence="6" type="ORF">GCM10009422_25330</name>
</gene>
<dbReference type="PROSITE" id="PS50850">
    <property type="entry name" value="MFS"/>
    <property type="match status" value="1"/>
</dbReference>
<evidence type="ECO:0000259" key="5">
    <source>
        <dbReference type="PROSITE" id="PS50850"/>
    </source>
</evidence>
<dbReference type="InterPro" id="IPR036259">
    <property type="entry name" value="MFS_trans_sf"/>
</dbReference>
<feature type="transmembrane region" description="Helical" evidence="4">
    <location>
        <begin position="265"/>
        <end position="285"/>
    </location>
</feature>
<feature type="transmembrane region" description="Helical" evidence="4">
    <location>
        <begin position="181"/>
        <end position="199"/>
    </location>
</feature>
<feature type="transmembrane region" description="Helical" evidence="4">
    <location>
        <begin position="12"/>
        <end position="35"/>
    </location>
</feature>